<keyword evidence="1" id="KW-0175">Coiled coil</keyword>
<comment type="caution">
    <text evidence="3">The sequence shown here is derived from an EMBL/GenBank/DDBJ whole genome shotgun (WGS) entry which is preliminary data.</text>
</comment>
<feature type="coiled-coil region" evidence="1">
    <location>
        <begin position="138"/>
        <end position="169"/>
    </location>
</feature>
<reference evidence="3" key="2">
    <citation type="journal article" date="2021" name="Genome Biol. Evol.">
        <title>Developing a high-quality reference genome for a parasitic bivalve with doubly uniparental inheritance (Bivalvia: Unionida).</title>
        <authorList>
            <person name="Smith C.H."/>
        </authorList>
    </citation>
    <scope>NUCLEOTIDE SEQUENCE</scope>
    <source>
        <strain evidence="3">CHS0354</strain>
        <tissue evidence="3">Mantle</tissue>
    </source>
</reference>
<evidence type="ECO:0000256" key="1">
    <source>
        <dbReference type="SAM" id="Coils"/>
    </source>
</evidence>
<sequence length="207" mass="23668">MATFAQNGIDDGVSDSLIVCLDSLQKNCSHEQYMTALSTLLKLCRNALDNPTEEKYRSVKIENKSFAEKVWKFPEAQQFLIAAGWSEVDGLVILYEDKYLQSAVRVLEANTPAPIQSTTRNRTQSHLEACTEDDQVKQQVLDNKKKKYKKEYQSMLQEKKRIADQIKADRRETSTRVTKDARARDLKFGSNMKRFEDIGVNLNHEGG</sequence>
<name>A0AAE0SIR9_9BIVA</name>
<dbReference type="PANTHER" id="PTHR23153:SF38">
    <property type="entry name" value="UBX DOMAIN-CONTAINING PROTEIN 6"/>
    <property type="match status" value="1"/>
</dbReference>
<protein>
    <recommendedName>
        <fullName evidence="2">PUB domain-containing protein</fullName>
    </recommendedName>
</protein>
<dbReference type="Pfam" id="PF09409">
    <property type="entry name" value="PUB"/>
    <property type="match status" value="1"/>
</dbReference>
<dbReference type="Gene3D" id="1.20.58.2190">
    <property type="match status" value="1"/>
</dbReference>
<accession>A0AAE0SIR9</accession>
<dbReference type="GO" id="GO:0005737">
    <property type="term" value="C:cytoplasm"/>
    <property type="evidence" value="ECO:0007669"/>
    <property type="project" value="TreeGrafter"/>
</dbReference>
<dbReference type="AlphaFoldDB" id="A0AAE0SIR9"/>
<dbReference type="InterPro" id="IPR036339">
    <property type="entry name" value="PUB-like_dom_sf"/>
</dbReference>
<dbReference type="InterPro" id="IPR018997">
    <property type="entry name" value="PUB_domain"/>
</dbReference>
<dbReference type="Proteomes" id="UP001195483">
    <property type="component" value="Unassembled WGS sequence"/>
</dbReference>
<dbReference type="SUPFAM" id="SSF143503">
    <property type="entry name" value="PUG domain-like"/>
    <property type="match status" value="1"/>
</dbReference>
<gene>
    <name evidence="3" type="ORF">CHS0354_037836</name>
</gene>
<organism evidence="3 4">
    <name type="scientific">Potamilus streckersoni</name>
    <dbReference type="NCBI Taxonomy" id="2493646"/>
    <lineage>
        <taxon>Eukaryota</taxon>
        <taxon>Metazoa</taxon>
        <taxon>Spiralia</taxon>
        <taxon>Lophotrochozoa</taxon>
        <taxon>Mollusca</taxon>
        <taxon>Bivalvia</taxon>
        <taxon>Autobranchia</taxon>
        <taxon>Heteroconchia</taxon>
        <taxon>Palaeoheterodonta</taxon>
        <taxon>Unionida</taxon>
        <taxon>Unionoidea</taxon>
        <taxon>Unionidae</taxon>
        <taxon>Ambleminae</taxon>
        <taxon>Lampsilini</taxon>
        <taxon>Potamilus</taxon>
    </lineage>
</organism>
<keyword evidence="4" id="KW-1185">Reference proteome</keyword>
<evidence type="ECO:0000313" key="3">
    <source>
        <dbReference type="EMBL" id="KAK3592700.1"/>
    </source>
</evidence>
<feature type="domain" description="PUB" evidence="2">
    <location>
        <begin position="31"/>
        <end position="98"/>
    </location>
</feature>
<dbReference type="EMBL" id="JAEAOA010002212">
    <property type="protein sequence ID" value="KAK3592700.1"/>
    <property type="molecule type" value="Genomic_DNA"/>
</dbReference>
<evidence type="ECO:0000259" key="2">
    <source>
        <dbReference type="Pfam" id="PF09409"/>
    </source>
</evidence>
<evidence type="ECO:0000313" key="4">
    <source>
        <dbReference type="Proteomes" id="UP001195483"/>
    </source>
</evidence>
<dbReference type="SMART" id="SM00580">
    <property type="entry name" value="PUG"/>
    <property type="match status" value="1"/>
</dbReference>
<reference evidence="3" key="1">
    <citation type="journal article" date="2021" name="Genome Biol. Evol.">
        <title>A High-Quality Reference Genome for a Parasitic Bivalve with Doubly Uniparental Inheritance (Bivalvia: Unionida).</title>
        <authorList>
            <person name="Smith C.H."/>
        </authorList>
    </citation>
    <scope>NUCLEOTIDE SEQUENCE</scope>
    <source>
        <strain evidence="3">CHS0354</strain>
    </source>
</reference>
<dbReference type="PANTHER" id="PTHR23153">
    <property type="entry name" value="UBX-RELATED"/>
    <property type="match status" value="1"/>
</dbReference>
<dbReference type="CDD" id="cd09212">
    <property type="entry name" value="PUB"/>
    <property type="match status" value="1"/>
</dbReference>
<proteinExistence type="predicted"/>
<reference evidence="3" key="3">
    <citation type="submission" date="2023-05" db="EMBL/GenBank/DDBJ databases">
        <authorList>
            <person name="Smith C.H."/>
        </authorList>
    </citation>
    <scope>NUCLEOTIDE SEQUENCE</scope>
    <source>
        <strain evidence="3">CHS0354</strain>
        <tissue evidence="3">Mantle</tissue>
    </source>
</reference>